<name>A0A8A3S2K7_9EURY</name>
<dbReference type="Proteomes" id="UP001042704">
    <property type="component" value="Chromosome"/>
</dbReference>
<gene>
    <name evidence="1" type="ORF">RJ40_00795</name>
</gene>
<evidence type="ECO:0000313" key="2">
    <source>
        <dbReference type="Proteomes" id="UP001042704"/>
    </source>
</evidence>
<accession>A0A8A3S2K7</accession>
<evidence type="ECO:0000313" key="1">
    <source>
        <dbReference type="EMBL" id="QSZ66139.1"/>
    </source>
</evidence>
<protein>
    <submittedName>
        <fullName evidence="1">Uncharacterized protein</fullName>
    </submittedName>
</protein>
<organism evidence="1 2">
    <name type="scientific">Methanofollis aquaemaris</name>
    <dbReference type="NCBI Taxonomy" id="126734"/>
    <lineage>
        <taxon>Archaea</taxon>
        <taxon>Methanobacteriati</taxon>
        <taxon>Methanobacteriota</taxon>
        <taxon>Stenosarchaea group</taxon>
        <taxon>Methanomicrobia</taxon>
        <taxon>Methanomicrobiales</taxon>
        <taxon>Methanomicrobiaceae</taxon>
        <taxon>Methanofollis</taxon>
    </lineage>
</organism>
<dbReference type="GeneID" id="76422846"/>
<keyword evidence="2" id="KW-1185">Reference proteome</keyword>
<proteinExistence type="predicted"/>
<reference evidence="1" key="2">
    <citation type="submission" date="2019-02" db="EMBL/GenBank/DDBJ databases">
        <authorList>
            <person name="Chen S.-C."/>
            <person name="Chien H.-H."/>
            <person name="Lai M.-C."/>
        </authorList>
    </citation>
    <scope>NUCLEOTIDE SEQUENCE</scope>
    <source>
        <strain evidence="1">N2F9704</strain>
    </source>
</reference>
<reference evidence="1" key="1">
    <citation type="journal article" date="2001" name="Int. J. Syst. Evol. Microbiol.">
        <title>Methanofollis aquaemaris sp. nov., a methanogen isolated from an aquaculture fish pond.</title>
        <authorList>
            <person name="Lai M.C."/>
            <person name="Chen S.C."/>
        </authorList>
    </citation>
    <scope>NUCLEOTIDE SEQUENCE</scope>
    <source>
        <strain evidence="1">N2F9704</strain>
    </source>
</reference>
<dbReference type="EMBL" id="CP036172">
    <property type="protein sequence ID" value="QSZ66139.1"/>
    <property type="molecule type" value="Genomic_DNA"/>
</dbReference>
<dbReference type="RefSeq" id="WP_265581446.1">
    <property type="nucleotide sequence ID" value="NZ_CP036172.1"/>
</dbReference>
<dbReference type="AlphaFoldDB" id="A0A8A3S2K7"/>
<sequence length="136" mass="15118">MVAVWCPHCGLLHHHGEGPGRLFFHRVAHCVHAADGEDASPYRASGYFVIPTGRPLPRGAHAAVELLREEHPGTPRPLPGAWARPLSYTEAVGRIGDWYLQAGYSDEEITGALAEFAWMYERTAGRYRARSERSLL</sequence>
<dbReference type="KEGG" id="maqe:RJ40_00795"/>